<accession>A0A2S0NBI6</accession>
<keyword evidence="2" id="KW-0378">Hydrolase</keyword>
<sequence>MAAVAGEGAYESRFVTASDGLKLHARLYGRPVAERLPVLCLPGLSRNAGDFDVVARALAEERQVVALDYRGRGLSAFDPDWRNYALPVELDDMLAVATVLGLSRAVFLGTSRGGLLTMLTSAARPSLLAGAILNDIGPVIEGAGLARIKSYLGRLPEPGTWDEAVALLKSIGQSRFPALTDADWRGQAGSIWTEGDGRLVAAFDPALAKTLESVSFDGPMPTLWPQFDGLAGVPVMVIRGEHSDILSAATVAAMADRRPDLDLLTVPGQGHAPLLTDAMSIGRIQAFVRRCDGA</sequence>
<evidence type="ECO:0000259" key="1">
    <source>
        <dbReference type="Pfam" id="PF12697"/>
    </source>
</evidence>
<evidence type="ECO:0000313" key="3">
    <source>
        <dbReference type="Proteomes" id="UP000237889"/>
    </source>
</evidence>
<dbReference type="InterPro" id="IPR000073">
    <property type="entry name" value="AB_hydrolase_1"/>
</dbReference>
<dbReference type="AlphaFoldDB" id="A0A2S0NBI6"/>
<dbReference type="KEGG" id="phr:C6569_09655"/>
<dbReference type="Proteomes" id="UP000237889">
    <property type="component" value="Chromosome"/>
</dbReference>
<proteinExistence type="predicted"/>
<dbReference type="EMBL" id="CP027668">
    <property type="protein sequence ID" value="AVO45303.1"/>
    <property type="molecule type" value="Genomic_DNA"/>
</dbReference>
<dbReference type="RefSeq" id="WP_106748644.1">
    <property type="nucleotide sequence ID" value="NZ_CP027668.1"/>
</dbReference>
<dbReference type="InterPro" id="IPR050228">
    <property type="entry name" value="Carboxylesterase_BioH"/>
</dbReference>
<name>A0A2S0NBI6_9HYPH</name>
<organism evidence="2 3">
    <name type="scientific">Phreatobacter cathodiphilus</name>
    <dbReference type="NCBI Taxonomy" id="1868589"/>
    <lineage>
        <taxon>Bacteria</taxon>
        <taxon>Pseudomonadati</taxon>
        <taxon>Pseudomonadota</taxon>
        <taxon>Alphaproteobacteria</taxon>
        <taxon>Hyphomicrobiales</taxon>
        <taxon>Phreatobacteraceae</taxon>
        <taxon>Phreatobacter</taxon>
    </lineage>
</organism>
<evidence type="ECO:0000313" key="2">
    <source>
        <dbReference type="EMBL" id="AVO45303.1"/>
    </source>
</evidence>
<dbReference type="PANTHER" id="PTHR43194">
    <property type="entry name" value="HYDROLASE ALPHA/BETA FOLD FAMILY"/>
    <property type="match status" value="1"/>
</dbReference>
<dbReference type="SUPFAM" id="SSF53474">
    <property type="entry name" value="alpha/beta-Hydrolases"/>
    <property type="match status" value="1"/>
</dbReference>
<dbReference type="OrthoDB" id="9791366at2"/>
<protein>
    <submittedName>
        <fullName evidence="2">Alpha/beta hydrolase</fullName>
    </submittedName>
</protein>
<dbReference type="PANTHER" id="PTHR43194:SF2">
    <property type="entry name" value="PEROXISOMAL MEMBRANE PROTEIN LPX1"/>
    <property type="match status" value="1"/>
</dbReference>
<dbReference type="InterPro" id="IPR029058">
    <property type="entry name" value="AB_hydrolase_fold"/>
</dbReference>
<reference evidence="2 3" key="1">
    <citation type="submission" date="2018-03" db="EMBL/GenBank/DDBJ databases">
        <title>Genome sequencing of Phreatobacter sp.</title>
        <authorList>
            <person name="Kim S.-J."/>
            <person name="Heo J."/>
            <person name="Kwon S.-W."/>
        </authorList>
    </citation>
    <scope>NUCLEOTIDE SEQUENCE [LARGE SCALE GENOMIC DNA]</scope>
    <source>
        <strain evidence="2 3">S-12</strain>
    </source>
</reference>
<feature type="domain" description="AB hydrolase-1" evidence="1">
    <location>
        <begin position="38"/>
        <end position="276"/>
    </location>
</feature>
<gene>
    <name evidence="2" type="ORF">C6569_09655</name>
</gene>
<dbReference type="GO" id="GO:0016787">
    <property type="term" value="F:hydrolase activity"/>
    <property type="evidence" value="ECO:0007669"/>
    <property type="project" value="UniProtKB-KW"/>
</dbReference>
<keyword evidence="3" id="KW-1185">Reference proteome</keyword>
<dbReference type="Pfam" id="PF12697">
    <property type="entry name" value="Abhydrolase_6"/>
    <property type="match status" value="1"/>
</dbReference>
<dbReference type="Gene3D" id="3.40.50.1820">
    <property type="entry name" value="alpha/beta hydrolase"/>
    <property type="match status" value="1"/>
</dbReference>